<sequence length="154" mass="17203">MEPTMSAYVSFELGTLIQALVAAQTTLPDAREPNETWAVATERRRAGAAVSRLLENFEQATTYAEHHHGDVCVDYKLAVWRLASVIEECAPWTTLKAAGRQARLAAEAANWQQVLPGPTCTVDARWQTEWHDEVDLELRWDAATQRDVPREASA</sequence>
<accession>O03959</accession>
<protein>
    <submittedName>
        <fullName evidence="1">Uncharacterized protein</fullName>
    </submittedName>
</protein>
<proteinExistence type="predicted"/>
<evidence type="ECO:0000313" key="1">
    <source>
        <dbReference type="EMBL" id="AAC48902.1"/>
    </source>
</evidence>
<dbReference type="EMBL" id="U64984">
    <property type="protein sequence ID" value="AAC48902.1"/>
    <property type="molecule type" value="Genomic_DNA"/>
</dbReference>
<reference evidence="1" key="1">
    <citation type="journal article" date="1998" name="J. Bacteriol.">
        <title>Genetic determinants of immunity and integration of temperate Myxococcus xanthus phage Mx8.</title>
        <authorList>
            <person name="Salmi D."/>
            <person name="Magrini V."/>
            <person name="Hartzell P.L."/>
            <person name="Youderian P."/>
        </authorList>
    </citation>
    <scope>NUCLEOTIDE SEQUENCE</scope>
</reference>
<organism evidence="1">
    <name type="scientific">Myxococcus phage Mx8</name>
    <dbReference type="NCBI Taxonomy" id="49964"/>
    <lineage>
        <taxon>Viruses</taxon>
        <taxon>Duplodnaviria</taxon>
        <taxon>Heunggongvirae</taxon>
        <taxon>Uroviricota</taxon>
        <taxon>Caudoviricetes</taxon>
        <taxon>Myxoctovirus</taxon>
        <taxon>Myxoctovirus Mx8</taxon>
    </lineage>
</organism>
<name>O03959_9CAUD</name>